<dbReference type="RefSeq" id="WP_195036326.1">
    <property type="nucleotide sequence ID" value="NZ_JADLRE010000040.1"/>
</dbReference>
<name>A0ABS0CIY4_9NOCA</name>
<evidence type="ECO:0000313" key="1">
    <source>
        <dbReference type="EMBL" id="MBF6229487.1"/>
    </source>
</evidence>
<comment type="caution">
    <text evidence="1">The sequence shown here is derived from an EMBL/GenBank/DDBJ whole genome shotgun (WGS) entry which is preliminary data.</text>
</comment>
<proteinExistence type="predicted"/>
<organism evidence="1 2">
    <name type="scientific">Nocardia abscessus</name>
    <dbReference type="NCBI Taxonomy" id="120957"/>
    <lineage>
        <taxon>Bacteria</taxon>
        <taxon>Bacillati</taxon>
        <taxon>Actinomycetota</taxon>
        <taxon>Actinomycetes</taxon>
        <taxon>Mycobacteriales</taxon>
        <taxon>Nocardiaceae</taxon>
        <taxon>Nocardia</taxon>
    </lineage>
</organism>
<reference evidence="1 2" key="1">
    <citation type="submission" date="2020-10" db="EMBL/GenBank/DDBJ databases">
        <title>Identification of Nocardia species via Next-generation sequencing and recognition of intraspecies genetic diversity.</title>
        <authorList>
            <person name="Li P."/>
            <person name="Li P."/>
            <person name="Lu B."/>
        </authorList>
    </citation>
    <scope>NUCLEOTIDE SEQUENCE [LARGE SCALE GENOMIC DNA]</scope>
    <source>
        <strain evidence="1 2">N-11</strain>
    </source>
</reference>
<dbReference type="Proteomes" id="UP000807309">
    <property type="component" value="Unassembled WGS sequence"/>
</dbReference>
<protein>
    <submittedName>
        <fullName evidence="1">Uncharacterized protein</fullName>
    </submittedName>
</protein>
<sequence>MSRFHDPDGKRFGVPTWPWGLAPQHMRTRRQLAREGKSPGGEYEAQVLRARGGSRGPLKAHLYDAESAVPKRVSSDAQLEALQLARWQRSVNACERRGIDATEMREFILQARAGIAARRRSAGHGREGRERSR</sequence>
<dbReference type="EMBL" id="JADLRE010000040">
    <property type="protein sequence ID" value="MBF6229487.1"/>
    <property type="molecule type" value="Genomic_DNA"/>
</dbReference>
<evidence type="ECO:0000313" key="2">
    <source>
        <dbReference type="Proteomes" id="UP000807309"/>
    </source>
</evidence>
<gene>
    <name evidence="1" type="ORF">IU470_30900</name>
</gene>
<keyword evidence="2" id="KW-1185">Reference proteome</keyword>
<accession>A0ABS0CIY4</accession>